<dbReference type="PROSITE" id="PS50930">
    <property type="entry name" value="HTH_LYTTR"/>
    <property type="match status" value="1"/>
</dbReference>
<dbReference type="Proteomes" id="UP000242687">
    <property type="component" value="Unassembled WGS sequence"/>
</dbReference>
<evidence type="ECO:0000259" key="2">
    <source>
        <dbReference type="PROSITE" id="PS50110"/>
    </source>
</evidence>
<dbReference type="GO" id="GO:0000156">
    <property type="term" value="F:phosphorelay response regulator activity"/>
    <property type="evidence" value="ECO:0007669"/>
    <property type="project" value="InterPro"/>
</dbReference>
<dbReference type="InterPro" id="IPR011006">
    <property type="entry name" value="CheY-like_superfamily"/>
</dbReference>
<evidence type="ECO:0000259" key="3">
    <source>
        <dbReference type="PROSITE" id="PS50930"/>
    </source>
</evidence>
<dbReference type="Gene3D" id="3.40.50.2300">
    <property type="match status" value="1"/>
</dbReference>
<proteinExistence type="predicted"/>
<dbReference type="Gene3D" id="2.40.50.1020">
    <property type="entry name" value="LytTr DNA-binding domain"/>
    <property type="match status" value="1"/>
</dbReference>
<gene>
    <name evidence="4" type="ORF">CLV57_3161</name>
</gene>
<organism evidence="4 5">
    <name type="scientific">Mucilaginibacter auburnensis</name>
    <dbReference type="NCBI Taxonomy" id="1457233"/>
    <lineage>
        <taxon>Bacteria</taxon>
        <taxon>Pseudomonadati</taxon>
        <taxon>Bacteroidota</taxon>
        <taxon>Sphingobacteriia</taxon>
        <taxon>Sphingobacteriales</taxon>
        <taxon>Sphingobacteriaceae</taxon>
        <taxon>Mucilaginibacter</taxon>
    </lineage>
</organism>
<evidence type="ECO:0000313" key="4">
    <source>
        <dbReference type="EMBL" id="PJJ80018.1"/>
    </source>
</evidence>
<feature type="domain" description="HTH LytTR-type" evidence="3">
    <location>
        <begin position="140"/>
        <end position="243"/>
    </location>
</feature>
<comment type="caution">
    <text evidence="4">The sequence shown here is derived from an EMBL/GenBank/DDBJ whole genome shotgun (WGS) entry which is preliminary data.</text>
</comment>
<sequence length="243" mass="27566">MHQKIEFRKTYSMLKAVILDDEIRGSTLLARKLETFSDELQVIAIFNDPLKALTKIDELAPDVLFLDVEMPAFNGFQFLEKLGSFNFQVIFTTAYDTYTLEALRLSAVDYLVKPIDEDELHTAVFRLKKRLAAKLSPNRLALATAEGMYFVQKADIIRVEAMSNYSTFYLQDKSKIVVSKTLKEYESVLADGHFLRISRSVIVNLDHVCKYKKGNGGTLEMRDGSEIEVSPSRKADLLHLIGA</sequence>
<dbReference type="PROSITE" id="PS50110">
    <property type="entry name" value="RESPONSE_REGULATORY"/>
    <property type="match status" value="1"/>
</dbReference>
<name>A0A2H9VNU2_9SPHI</name>
<dbReference type="Pfam" id="PF04397">
    <property type="entry name" value="LytTR"/>
    <property type="match status" value="1"/>
</dbReference>
<feature type="domain" description="Response regulatory" evidence="2">
    <location>
        <begin position="15"/>
        <end position="128"/>
    </location>
</feature>
<dbReference type="Pfam" id="PF00072">
    <property type="entry name" value="Response_reg"/>
    <property type="match status" value="1"/>
</dbReference>
<dbReference type="InterPro" id="IPR007492">
    <property type="entry name" value="LytTR_DNA-bd_dom"/>
</dbReference>
<dbReference type="InterPro" id="IPR046947">
    <property type="entry name" value="LytR-like"/>
</dbReference>
<keyword evidence="5" id="KW-1185">Reference proteome</keyword>
<dbReference type="GO" id="GO:0003677">
    <property type="term" value="F:DNA binding"/>
    <property type="evidence" value="ECO:0007669"/>
    <property type="project" value="InterPro"/>
</dbReference>
<dbReference type="EMBL" id="PGFJ01000002">
    <property type="protein sequence ID" value="PJJ80018.1"/>
    <property type="molecule type" value="Genomic_DNA"/>
</dbReference>
<reference evidence="4 5" key="1">
    <citation type="submission" date="2017-11" db="EMBL/GenBank/DDBJ databases">
        <title>Genomic Encyclopedia of Archaeal and Bacterial Type Strains, Phase II (KMG-II): From Individual Species to Whole Genera.</title>
        <authorList>
            <person name="Goeker M."/>
        </authorList>
    </citation>
    <scope>NUCLEOTIDE SEQUENCE [LARGE SCALE GENOMIC DNA]</scope>
    <source>
        <strain evidence="4 5">DSM 28175</strain>
    </source>
</reference>
<dbReference type="AlphaFoldDB" id="A0A2H9VNU2"/>
<evidence type="ECO:0000256" key="1">
    <source>
        <dbReference type="PROSITE-ProRule" id="PRU00169"/>
    </source>
</evidence>
<dbReference type="SMART" id="SM00448">
    <property type="entry name" value="REC"/>
    <property type="match status" value="1"/>
</dbReference>
<dbReference type="SMART" id="SM00850">
    <property type="entry name" value="LytTR"/>
    <property type="match status" value="1"/>
</dbReference>
<accession>A0A2H9VNU2</accession>
<keyword evidence="1" id="KW-0597">Phosphoprotein</keyword>
<evidence type="ECO:0000313" key="5">
    <source>
        <dbReference type="Proteomes" id="UP000242687"/>
    </source>
</evidence>
<dbReference type="SUPFAM" id="SSF52172">
    <property type="entry name" value="CheY-like"/>
    <property type="match status" value="1"/>
</dbReference>
<feature type="modified residue" description="4-aspartylphosphate" evidence="1">
    <location>
        <position position="67"/>
    </location>
</feature>
<dbReference type="InterPro" id="IPR001789">
    <property type="entry name" value="Sig_transdc_resp-reg_receiver"/>
</dbReference>
<dbReference type="PANTHER" id="PTHR37299:SF1">
    <property type="entry name" value="STAGE 0 SPORULATION PROTEIN A HOMOLOG"/>
    <property type="match status" value="1"/>
</dbReference>
<dbReference type="PANTHER" id="PTHR37299">
    <property type="entry name" value="TRANSCRIPTIONAL REGULATOR-RELATED"/>
    <property type="match status" value="1"/>
</dbReference>
<protein>
    <submittedName>
        <fullName evidence="4">Two-component system LytT family response regulator</fullName>
    </submittedName>
</protein>